<protein>
    <recommendedName>
        <fullName evidence="5">5-formyltetrahydrofolate cyclo-ligase</fullName>
        <ecNumber evidence="5">6.3.3.2</ecNumber>
    </recommendedName>
</protein>
<keyword evidence="5" id="KW-0479">Metal-binding</keyword>
<sequence length="191" mass="22121">MMNLLRREVLIKRKNLSDAERFEQSKRAVQKLSDFLAEAQTVFVYLSYNGEVETFELVDKLLARGFRVTIPWTSLVDKKIIPVEIFENNFRMLLEEGPYGISQPSSTYMEENSLLAEEIDVVICPGSLFDRRGGRMGYGGGFYDRFLSGEKAQNMKKIGLCFQFQLFDIIEQEDHDVKMNYIVTDREVLTC</sequence>
<organism evidence="6 7">
    <name type="scientific">Desulfotalea psychrophila (strain LSv54 / DSM 12343)</name>
    <dbReference type="NCBI Taxonomy" id="177439"/>
    <lineage>
        <taxon>Bacteria</taxon>
        <taxon>Pseudomonadati</taxon>
        <taxon>Thermodesulfobacteriota</taxon>
        <taxon>Desulfobulbia</taxon>
        <taxon>Desulfobulbales</taxon>
        <taxon>Desulfocapsaceae</taxon>
        <taxon>Desulfotalea</taxon>
    </lineage>
</organism>
<name>Q6AQJ8_DESPS</name>
<comment type="cofactor">
    <cofactor evidence="5">
        <name>Mg(2+)</name>
        <dbReference type="ChEBI" id="CHEBI:18420"/>
    </cofactor>
</comment>
<evidence type="ECO:0000313" key="6">
    <source>
        <dbReference type="EMBL" id="CAG35375.1"/>
    </source>
</evidence>
<dbReference type="InterPro" id="IPR024185">
    <property type="entry name" value="FTHF_cligase-like_sf"/>
</dbReference>
<evidence type="ECO:0000256" key="2">
    <source>
        <dbReference type="ARBA" id="ARBA00022741"/>
    </source>
</evidence>
<evidence type="ECO:0000256" key="3">
    <source>
        <dbReference type="ARBA" id="ARBA00022840"/>
    </source>
</evidence>
<keyword evidence="2 4" id="KW-0547">Nucleotide-binding</keyword>
<comment type="similarity">
    <text evidence="1 5">Belongs to the 5-formyltetrahydrofolate cyclo-ligase family.</text>
</comment>
<keyword evidence="3 4" id="KW-0067">ATP-binding</keyword>
<proteinExistence type="inferred from homology"/>
<gene>
    <name evidence="6" type="ordered locus">DP0646</name>
</gene>
<feature type="binding site" evidence="4">
    <location>
        <begin position="135"/>
        <end position="143"/>
    </location>
    <ligand>
        <name>ATP</name>
        <dbReference type="ChEBI" id="CHEBI:30616"/>
    </ligand>
</feature>
<keyword evidence="5" id="KW-0460">Magnesium</keyword>
<dbReference type="HOGENOM" id="CLU_066245_2_2_7"/>
<dbReference type="EMBL" id="CR522870">
    <property type="protein sequence ID" value="CAG35375.1"/>
    <property type="molecule type" value="Genomic_DNA"/>
</dbReference>
<dbReference type="EC" id="6.3.3.2" evidence="5"/>
<comment type="catalytic activity">
    <reaction evidence="5">
        <text>(6S)-5-formyl-5,6,7,8-tetrahydrofolate + ATP = (6R)-5,10-methenyltetrahydrofolate + ADP + phosphate</text>
        <dbReference type="Rhea" id="RHEA:10488"/>
        <dbReference type="ChEBI" id="CHEBI:30616"/>
        <dbReference type="ChEBI" id="CHEBI:43474"/>
        <dbReference type="ChEBI" id="CHEBI:57455"/>
        <dbReference type="ChEBI" id="CHEBI:57457"/>
        <dbReference type="ChEBI" id="CHEBI:456216"/>
        <dbReference type="EC" id="6.3.3.2"/>
    </reaction>
</comment>
<dbReference type="InterPro" id="IPR037171">
    <property type="entry name" value="NagB/RpiA_transferase-like"/>
</dbReference>
<dbReference type="Gene3D" id="3.40.50.10420">
    <property type="entry name" value="NagB/RpiA/CoA transferase-like"/>
    <property type="match status" value="1"/>
</dbReference>
<accession>Q6AQJ8</accession>
<dbReference type="GO" id="GO:0005524">
    <property type="term" value="F:ATP binding"/>
    <property type="evidence" value="ECO:0007669"/>
    <property type="project" value="UniProtKB-KW"/>
</dbReference>
<dbReference type="Pfam" id="PF01812">
    <property type="entry name" value="5-FTHF_cyc-lig"/>
    <property type="match status" value="1"/>
</dbReference>
<dbReference type="Proteomes" id="UP000000602">
    <property type="component" value="Chromosome"/>
</dbReference>
<reference evidence="7" key="1">
    <citation type="journal article" date="2004" name="Environ. Microbiol.">
        <title>The genome of Desulfotalea psychrophila, a sulfate-reducing bacterium from permanently cold Arctic sediments.</title>
        <authorList>
            <person name="Rabus R."/>
            <person name="Ruepp A."/>
            <person name="Frickey T."/>
            <person name="Rattei T."/>
            <person name="Fartmann B."/>
            <person name="Stark M."/>
            <person name="Bauer M."/>
            <person name="Zibat A."/>
            <person name="Lombardot T."/>
            <person name="Becker I."/>
            <person name="Amann J."/>
            <person name="Gellner K."/>
            <person name="Teeling H."/>
            <person name="Leuschner W.D."/>
            <person name="Gloeckner F.-O."/>
            <person name="Lupas A.N."/>
            <person name="Amann R."/>
            <person name="Klenk H.-P."/>
        </authorList>
    </citation>
    <scope>NUCLEOTIDE SEQUENCE [LARGE SCALE GENOMIC DNA]</scope>
    <source>
        <strain evidence="7">DSM 12343 / LSv54</strain>
    </source>
</reference>
<evidence type="ECO:0000313" key="7">
    <source>
        <dbReference type="Proteomes" id="UP000000602"/>
    </source>
</evidence>
<dbReference type="KEGG" id="dps:DP0646"/>
<dbReference type="GO" id="GO:0046872">
    <property type="term" value="F:metal ion binding"/>
    <property type="evidence" value="ECO:0007669"/>
    <property type="project" value="UniProtKB-KW"/>
</dbReference>
<keyword evidence="6" id="KW-0436">Ligase</keyword>
<dbReference type="GO" id="GO:0009396">
    <property type="term" value="P:folic acid-containing compound biosynthetic process"/>
    <property type="evidence" value="ECO:0007669"/>
    <property type="project" value="TreeGrafter"/>
</dbReference>
<evidence type="ECO:0000256" key="4">
    <source>
        <dbReference type="PIRSR" id="PIRSR006806-1"/>
    </source>
</evidence>
<dbReference type="eggNOG" id="COG0212">
    <property type="taxonomic scope" value="Bacteria"/>
</dbReference>
<dbReference type="STRING" id="177439.DP0646"/>
<feature type="binding site" evidence="4">
    <location>
        <position position="46"/>
    </location>
    <ligand>
        <name>substrate</name>
    </ligand>
</feature>
<dbReference type="GO" id="GO:0035999">
    <property type="term" value="P:tetrahydrofolate interconversion"/>
    <property type="evidence" value="ECO:0007669"/>
    <property type="project" value="TreeGrafter"/>
</dbReference>
<keyword evidence="7" id="KW-1185">Reference proteome</keyword>
<dbReference type="PANTHER" id="PTHR23407:SF1">
    <property type="entry name" value="5-FORMYLTETRAHYDROFOLATE CYCLO-LIGASE"/>
    <property type="match status" value="1"/>
</dbReference>
<dbReference type="RefSeq" id="WP_011187891.1">
    <property type="nucleotide sequence ID" value="NC_006138.1"/>
</dbReference>
<dbReference type="SUPFAM" id="SSF100950">
    <property type="entry name" value="NagB/RpiA/CoA transferase-like"/>
    <property type="match status" value="1"/>
</dbReference>
<dbReference type="NCBIfam" id="TIGR02727">
    <property type="entry name" value="MTHFS_bact"/>
    <property type="match status" value="1"/>
</dbReference>
<feature type="binding site" evidence="4">
    <location>
        <position position="51"/>
    </location>
    <ligand>
        <name>substrate</name>
    </ligand>
</feature>
<evidence type="ECO:0000256" key="5">
    <source>
        <dbReference type="RuleBase" id="RU361279"/>
    </source>
</evidence>
<evidence type="ECO:0000256" key="1">
    <source>
        <dbReference type="ARBA" id="ARBA00010638"/>
    </source>
</evidence>
<dbReference type="AlphaFoldDB" id="Q6AQJ8"/>
<dbReference type="PIRSF" id="PIRSF006806">
    <property type="entry name" value="FTHF_cligase"/>
    <property type="match status" value="1"/>
</dbReference>
<dbReference type="PANTHER" id="PTHR23407">
    <property type="entry name" value="ATPASE INHIBITOR/5-FORMYLTETRAHYDROFOLATE CYCLO-LIGASE"/>
    <property type="match status" value="1"/>
</dbReference>
<dbReference type="InterPro" id="IPR002698">
    <property type="entry name" value="FTHF_cligase"/>
</dbReference>
<dbReference type="GO" id="GO:0030272">
    <property type="term" value="F:5-formyltetrahydrofolate cyclo-ligase activity"/>
    <property type="evidence" value="ECO:0007669"/>
    <property type="project" value="UniProtKB-EC"/>
</dbReference>